<evidence type="ECO:0000256" key="2">
    <source>
        <dbReference type="PROSITE-ProRule" id="PRU00023"/>
    </source>
</evidence>
<evidence type="ECO:0000313" key="4">
    <source>
        <dbReference type="EMBL" id="MED6207438.1"/>
    </source>
</evidence>
<name>A0ABU6YF62_9FABA</name>
<comment type="subcellular location">
    <subcellularLocation>
        <location evidence="1">Cell membrane</location>
        <topology evidence="1">Peripheral membrane protein</topology>
        <orientation evidence="1">Cytoplasmic side</orientation>
    </subcellularLocation>
</comment>
<gene>
    <name evidence="4" type="ORF">PIB30_035828</name>
</gene>
<dbReference type="EMBL" id="JASCZI010241828">
    <property type="protein sequence ID" value="MED6207438.1"/>
    <property type="molecule type" value="Genomic_DNA"/>
</dbReference>
<dbReference type="Pfam" id="PF12796">
    <property type="entry name" value="Ank_2"/>
    <property type="match status" value="1"/>
</dbReference>
<accession>A0ABU6YF62</accession>
<dbReference type="Gene3D" id="1.25.40.20">
    <property type="entry name" value="Ankyrin repeat-containing domain"/>
    <property type="match status" value="1"/>
</dbReference>
<comment type="caution">
    <text evidence="4">The sequence shown here is derived from an EMBL/GenBank/DDBJ whole genome shotgun (WGS) entry which is preliminary data.</text>
</comment>
<evidence type="ECO:0000256" key="3">
    <source>
        <dbReference type="SAM" id="MobiDB-lite"/>
    </source>
</evidence>
<dbReference type="InterPro" id="IPR036770">
    <property type="entry name" value="Ankyrin_rpt-contain_sf"/>
</dbReference>
<feature type="region of interest" description="Disordered" evidence="3">
    <location>
        <begin position="82"/>
        <end position="112"/>
    </location>
</feature>
<evidence type="ECO:0000313" key="5">
    <source>
        <dbReference type="Proteomes" id="UP001341840"/>
    </source>
</evidence>
<dbReference type="SMART" id="SM00248">
    <property type="entry name" value="ANK"/>
    <property type="match status" value="2"/>
</dbReference>
<dbReference type="Proteomes" id="UP001341840">
    <property type="component" value="Unassembled WGS sequence"/>
</dbReference>
<reference evidence="4 5" key="1">
    <citation type="journal article" date="2023" name="Plants (Basel)">
        <title>Bridging the Gap: Combining Genomics and Transcriptomics Approaches to Understand Stylosanthes scabra, an Orphan Legume from the Brazilian Caatinga.</title>
        <authorList>
            <person name="Ferreira-Neto J.R.C."/>
            <person name="da Silva M.D."/>
            <person name="Binneck E."/>
            <person name="de Melo N.F."/>
            <person name="da Silva R.H."/>
            <person name="de Melo A.L.T.M."/>
            <person name="Pandolfi V."/>
            <person name="Bustamante F.O."/>
            <person name="Brasileiro-Vidal A.C."/>
            <person name="Benko-Iseppon A.M."/>
        </authorList>
    </citation>
    <scope>NUCLEOTIDE SEQUENCE [LARGE SCALE GENOMIC DNA]</scope>
    <source>
        <tissue evidence="4">Leaves</tissue>
    </source>
</reference>
<protein>
    <submittedName>
        <fullName evidence="4">Uncharacterized protein</fullName>
    </submittedName>
</protein>
<proteinExistence type="predicted"/>
<sequence length="139" mass="15207">MTFFTAVHHGDLTITTILDHDPSLLHHSPIHIAAVKGHIHILSELLHGSPNLNRQKQSPLMLAAMHNKIHCVNKLLQVEANENDETPRSPLRIDNAAQRPGHSSSTRLAIPDSQRVPFSVPMKVPVSAAHQASSTIAKV</sequence>
<keyword evidence="5" id="KW-1185">Reference proteome</keyword>
<dbReference type="SUPFAM" id="SSF48403">
    <property type="entry name" value="Ankyrin repeat"/>
    <property type="match status" value="1"/>
</dbReference>
<evidence type="ECO:0000256" key="1">
    <source>
        <dbReference type="ARBA" id="ARBA00004413"/>
    </source>
</evidence>
<keyword evidence="2" id="KW-0040">ANK repeat</keyword>
<feature type="repeat" description="ANK" evidence="2">
    <location>
        <begin position="25"/>
        <end position="57"/>
    </location>
</feature>
<organism evidence="4 5">
    <name type="scientific">Stylosanthes scabra</name>
    <dbReference type="NCBI Taxonomy" id="79078"/>
    <lineage>
        <taxon>Eukaryota</taxon>
        <taxon>Viridiplantae</taxon>
        <taxon>Streptophyta</taxon>
        <taxon>Embryophyta</taxon>
        <taxon>Tracheophyta</taxon>
        <taxon>Spermatophyta</taxon>
        <taxon>Magnoliopsida</taxon>
        <taxon>eudicotyledons</taxon>
        <taxon>Gunneridae</taxon>
        <taxon>Pentapetalae</taxon>
        <taxon>rosids</taxon>
        <taxon>fabids</taxon>
        <taxon>Fabales</taxon>
        <taxon>Fabaceae</taxon>
        <taxon>Papilionoideae</taxon>
        <taxon>50 kb inversion clade</taxon>
        <taxon>dalbergioids sensu lato</taxon>
        <taxon>Dalbergieae</taxon>
        <taxon>Pterocarpus clade</taxon>
        <taxon>Stylosanthes</taxon>
    </lineage>
</organism>
<dbReference type="PROSITE" id="PS50088">
    <property type="entry name" value="ANK_REPEAT"/>
    <property type="match status" value="1"/>
</dbReference>
<dbReference type="InterPro" id="IPR002110">
    <property type="entry name" value="Ankyrin_rpt"/>
</dbReference>